<dbReference type="SUPFAM" id="SSF46785">
    <property type="entry name" value="Winged helix' DNA-binding domain"/>
    <property type="match status" value="1"/>
</dbReference>
<name>A0A8K0XZU5_9RHOB</name>
<dbReference type="EMBL" id="JAESVN010000003">
    <property type="protein sequence ID" value="MBL4917505.1"/>
    <property type="molecule type" value="Genomic_DNA"/>
</dbReference>
<dbReference type="GO" id="GO:0003700">
    <property type="term" value="F:DNA-binding transcription factor activity"/>
    <property type="evidence" value="ECO:0007669"/>
    <property type="project" value="InterPro"/>
</dbReference>
<evidence type="ECO:0000256" key="4">
    <source>
        <dbReference type="ARBA" id="ARBA00023163"/>
    </source>
</evidence>
<reference evidence="7" key="1">
    <citation type="submission" date="2021-01" db="EMBL/GenBank/DDBJ databases">
        <title>Tabrizicola alba sp. nov. a motile alkaliphilic bacterium isolated from a soda lake.</title>
        <authorList>
            <person name="Szuroczki S."/>
            <person name="Abbaszade G."/>
            <person name="Schumann P."/>
            <person name="Toth E."/>
        </authorList>
    </citation>
    <scope>NUCLEOTIDE SEQUENCE</scope>
    <source>
        <strain evidence="7">DMG-N-6</strain>
    </source>
</reference>
<evidence type="ECO:0000313" key="8">
    <source>
        <dbReference type="Proteomes" id="UP000648908"/>
    </source>
</evidence>
<dbReference type="InterPro" id="IPR000847">
    <property type="entry name" value="LysR_HTH_N"/>
</dbReference>
<evidence type="ECO:0000259" key="6">
    <source>
        <dbReference type="Pfam" id="PF03466"/>
    </source>
</evidence>
<proteinExistence type="inferred from homology"/>
<dbReference type="Gene3D" id="1.10.10.10">
    <property type="entry name" value="Winged helix-like DNA-binding domain superfamily/Winged helix DNA-binding domain"/>
    <property type="match status" value="1"/>
</dbReference>
<comment type="caution">
    <text evidence="7">The sequence shown here is derived from an EMBL/GenBank/DDBJ whole genome shotgun (WGS) entry which is preliminary data.</text>
</comment>
<dbReference type="Proteomes" id="UP000648908">
    <property type="component" value="Unassembled WGS sequence"/>
</dbReference>
<feature type="domain" description="LysR substrate-binding" evidence="6">
    <location>
        <begin position="94"/>
        <end position="272"/>
    </location>
</feature>
<comment type="similarity">
    <text evidence="1">Belongs to the LysR transcriptional regulatory family.</text>
</comment>
<evidence type="ECO:0000256" key="3">
    <source>
        <dbReference type="ARBA" id="ARBA00023125"/>
    </source>
</evidence>
<dbReference type="InterPro" id="IPR036390">
    <property type="entry name" value="WH_DNA-bd_sf"/>
</dbReference>
<dbReference type="PANTHER" id="PTHR30537">
    <property type="entry name" value="HTH-TYPE TRANSCRIPTIONAL REGULATOR"/>
    <property type="match status" value="1"/>
</dbReference>
<accession>A0A8K0XZU5</accession>
<dbReference type="InterPro" id="IPR036388">
    <property type="entry name" value="WH-like_DNA-bd_sf"/>
</dbReference>
<keyword evidence="2" id="KW-0805">Transcription regulation</keyword>
<dbReference type="PANTHER" id="PTHR30537:SF3">
    <property type="entry name" value="TRANSCRIPTIONAL REGULATORY PROTEIN"/>
    <property type="match status" value="1"/>
</dbReference>
<dbReference type="RefSeq" id="WP_202688410.1">
    <property type="nucleotide sequence ID" value="NZ_JAESVN010000003.1"/>
</dbReference>
<keyword evidence="8" id="KW-1185">Reference proteome</keyword>
<dbReference type="GO" id="GO:0043565">
    <property type="term" value="F:sequence-specific DNA binding"/>
    <property type="evidence" value="ECO:0007669"/>
    <property type="project" value="TreeGrafter"/>
</dbReference>
<dbReference type="InterPro" id="IPR058163">
    <property type="entry name" value="LysR-type_TF_proteobact-type"/>
</dbReference>
<feature type="domain" description="HTH lysR-type" evidence="5">
    <location>
        <begin position="5"/>
        <end position="61"/>
    </location>
</feature>
<dbReference type="AlphaFoldDB" id="A0A8K0XZU5"/>
<evidence type="ECO:0000259" key="5">
    <source>
        <dbReference type="Pfam" id="PF00126"/>
    </source>
</evidence>
<sequence>MPHSWDDYRFMHHLHRLGTMAAVARRLNTTTATVSRRIEKVNHRFGFPVFSRRGERWVLNPDLEPVLEVISRFADEMEVQHNNLNDASTRVTTALALGCPPYIASCILLPNMTEAGELPEHVELTIHDRAMEQGLGDCDILLRHGQPEGGRLVTRRAGATGFRLYRPVGTRRMDRWAGLTRDLDDFAPMRRAAEILGCPPSLRVSQFGHLREAILATGLPGLLPDILAAADDRLEPVWTGMEIQSDLWLTYHETRRNDRALRATVDWILASFAKCEIRHSCKPDVSDL</sequence>
<evidence type="ECO:0000313" key="7">
    <source>
        <dbReference type="EMBL" id="MBL4917505.1"/>
    </source>
</evidence>
<dbReference type="GO" id="GO:0006351">
    <property type="term" value="P:DNA-templated transcription"/>
    <property type="evidence" value="ECO:0007669"/>
    <property type="project" value="TreeGrafter"/>
</dbReference>
<dbReference type="Gene3D" id="3.40.190.10">
    <property type="entry name" value="Periplasmic binding protein-like II"/>
    <property type="match status" value="1"/>
</dbReference>
<evidence type="ECO:0000256" key="2">
    <source>
        <dbReference type="ARBA" id="ARBA00023015"/>
    </source>
</evidence>
<keyword evidence="4" id="KW-0804">Transcription</keyword>
<organism evidence="7 8">
    <name type="scientific">Szabonella alba</name>
    <dbReference type="NCBI Taxonomy" id="2804194"/>
    <lineage>
        <taxon>Bacteria</taxon>
        <taxon>Pseudomonadati</taxon>
        <taxon>Pseudomonadota</taxon>
        <taxon>Alphaproteobacteria</taxon>
        <taxon>Rhodobacterales</taxon>
        <taxon>Paracoccaceae</taxon>
        <taxon>Szabonella</taxon>
    </lineage>
</organism>
<dbReference type="Pfam" id="PF03466">
    <property type="entry name" value="LysR_substrate"/>
    <property type="match status" value="1"/>
</dbReference>
<evidence type="ECO:0000256" key="1">
    <source>
        <dbReference type="ARBA" id="ARBA00009437"/>
    </source>
</evidence>
<dbReference type="Pfam" id="PF00126">
    <property type="entry name" value="HTH_1"/>
    <property type="match status" value="1"/>
</dbReference>
<protein>
    <submittedName>
        <fullName evidence="7">LysR family transcriptional regulator</fullName>
    </submittedName>
</protein>
<dbReference type="SUPFAM" id="SSF53850">
    <property type="entry name" value="Periplasmic binding protein-like II"/>
    <property type="match status" value="1"/>
</dbReference>
<gene>
    <name evidence="7" type="ORF">JL811_09755</name>
</gene>
<keyword evidence="3" id="KW-0238">DNA-binding</keyword>
<dbReference type="InterPro" id="IPR005119">
    <property type="entry name" value="LysR_subst-bd"/>
</dbReference>